<protein>
    <submittedName>
        <fullName evidence="4">FecR family protein</fullName>
    </submittedName>
</protein>
<feature type="transmembrane region" description="Helical" evidence="1">
    <location>
        <begin position="84"/>
        <end position="104"/>
    </location>
</feature>
<evidence type="ECO:0000259" key="3">
    <source>
        <dbReference type="Pfam" id="PF16344"/>
    </source>
</evidence>
<dbReference type="OrthoDB" id="704021at2"/>
<dbReference type="PANTHER" id="PTHR30273">
    <property type="entry name" value="PERIPLASMIC SIGNAL SENSOR AND SIGMA FACTOR ACTIVATOR FECR-RELATED"/>
    <property type="match status" value="1"/>
</dbReference>
<dbReference type="STRING" id="1419482.SAMN05444266_108184"/>
<dbReference type="Pfam" id="PF04773">
    <property type="entry name" value="FecR"/>
    <property type="match status" value="1"/>
</dbReference>
<evidence type="ECO:0000256" key="1">
    <source>
        <dbReference type="SAM" id="Phobius"/>
    </source>
</evidence>
<dbReference type="FunFam" id="2.60.120.1440:FF:000001">
    <property type="entry name" value="Putative anti-sigma factor"/>
    <property type="match status" value="1"/>
</dbReference>
<dbReference type="GO" id="GO:0016989">
    <property type="term" value="F:sigma factor antagonist activity"/>
    <property type="evidence" value="ECO:0007669"/>
    <property type="project" value="TreeGrafter"/>
</dbReference>
<dbReference type="PANTHER" id="PTHR30273:SF2">
    <property type="entry name" value="PROTEIN FECR"/>
    <property type="match status" value="1"/>
</dbReference>
<evidence type="ECO:0000313" key="4">
    <source>
        <dbReference type="EMBL" id="SHM46865.1"/>
    </source>
</evidence>
<organism evidence="4 5">
    <name type="scientific">Chitinophaga jiangningensis</name>
    <dbReference type="NCBI Taxonomy" id="1419482"/>
    <lineage>
        <taxon>Bacteria</taxon>
        <taxon>Pseudomonadati</taxon>
        <taxon>Bacteroidota</taxon>
        <taxon>Chitinophagia</taxon>
        <taxon>Chitinophagales</taxon>
        <taxon>Chitinophagaceae</taxon>
        <taxon>Chitinophaga</taxon>
    </lineage>
</organism>
<accession>A0A1M7J1Q4</accession>
<dbReference type="Pfam" id="PF16344">
    <property type="entry name" value="FecR_C"/>
    <property type="match status" value="1"/>
</dbReference>
<keyword evidence="1" id="KW-1133">Transmembrane helix</keyword>
<dbReference type="Proteomes" id="UP000184420">
    <property type="component" value="Unassembled WGS sequence"/>
</dbReference>
<gene>
    <name evidence="4" type="ORF">SAMN05444266_108184</name>
</gene>
<dbReference type="RefSeq" id="WP_073085076.1">
    <property type="nucleotide sequence ID" value="NZ_FRBL01000008.1"/>
</dbReference>
<sequence length="383" mass="42929">MNDKRLEFLFKKAINRSCTQEEYEELHALLADPANESQYRLYFEQLPTLTAADPAVFTAEDTAAMLHRILDKQPEKKVTRMKPYVLWAAASITFAAIVLGYRQYVLLQPPATTKSIAALTPATKRNAVVLTLSNGKQVTLDTLRNRHVIEDNGTTAVQSGNGTLSYQESPATGEIVYNTLSTPRGRQFKLELPDGTKVWLNAASSLQYPTAFGDTRQVTLTGEAYFEVAQQAQHPFEVIVNNEKITVLGTSFNVKAYNDEAYVKTTLLQGSILVKPQQQPPTLLKPGEQATLSNNQLHIRKVDTKEDVAWMSDLFYFSDTDISAVAHQLERWYDIEIDYASLPEARLYGQLPRSTPLPVLLRAIEKTSNIKFSLNNNRLSIAQ</sequence>
<dbReference type="PIRSF" id="PIRSF018266">
    <property type="entry name" value="FecR"/>
    <property type="match status" value="1"/>
</dbReference>
<keyword evidence="5" id="KW-1185">Reference proteome</keyword>
<reference evidence="4 5" key="1">
    <citation type="submission" date="2016-11" db="EMBL/GenBank/DDBJ databases">
        <authorList>
            <person name="Jaros S."/>
            <person name="Januszkiewicz K."/>
            <person name="Wedrychowicz H."/>
        </authorList>
    </citation>
    <scope>NUCLEOTIDE SEQUENCE [LARGE SCALE GENOMIC DNA]</scope>
    <source>
        <strain evidence="4 5">DSM 27406</strain>
    </source>
</reference>
<keyword evidence="1" id="KW-0472">Membrane</keyword>
<dbReference type="InterPro" id="IPR006860">
    <property type="entry name" value="FecR"/>
</dbReference>
<evidence type="ECO:0000313" key="5">
    <source>
        <dbReference type="Proteomes" id="UP000184420"/>
    </source>
</evidence>
<name>A0A1M7J1Q4_9BACT</name>
<dbReference type="AlphaFoldDB" id="A0A1M7J1Q4"/>
<dbReference type="Gene3D" id="2.60.120.1440">
    <property type="match status" value="1"/>
</dbReference>
<feature type="domain" description="Protein FecR C-terminal" evidence="3">
    <location>
        <begin position="315"/>
        <end position="379"/>
    </location>
</feature>
<proteinExistence type="predicted"/>
<dbReference type="EMBL" id="FRBL01000008">
    <property type="protein sequence ID" value="SHM46865.1"/>
    <property type="molecule type" value="Genomic_DNA"/>
</dbReference>
<keyword evidence="1" id="KW-0812">Transmembrane</keyword>
<dbReference type="Gene3D" id="3.55.50.30">
    <property type="match status" value="1"/>
</dbReference>
<feature type="domain" description="FecR protein" evidence="2">
    <location>
        <begin position="179"/>
        <end position="272"/>
    </location>
</feature>
<evidence type="ECO:0000259" key="2">
    <source>
        <dbReference type="Pfam" id="PF04773"/>
    </source>
</evidence>
<dbReference type="InterPro" id="IPR032508">
    <property type="entry name" value="FecR_C"/>
</dbReference>
<dbReference type="InterPro" id="IPR012373">
    <property type="entry name" value="Ferrdict_sens_TM"/>
</dbReference>